<proteinExistence type="predicted"/>
<dbReference type="EMBL" id="AP019524">
    <property type="protein sequence ID" value="BBI90417.1"/>
    <property type="molecule type" value="Genomic_DNA"/>
</dbReference>
<dbReference type="KEGG" id="vg:55802830"/>
<protein>
    <submittedName>
        <fullName evidence="1">Uncharacterized protein</fullName>
    </submittedName>
</protein>
<keyword evidence="2" id="KW-1185">Reference proteome</keyword>
<reference evidence="1 2" key="1">
    <citation type="journal article" date="2019" name="Arch. Virol.">
        <title>A novel jumbo Tenacibaculum maritimum lytic phage with head-fiber-like appendages.</title>
        <authorList>
            <person name="Kawato Y."/>
            <person name="Istiqomah I."/>
            <person name="Gaafar A.Y."/>
            <person name="Hanaoka M."/>
            <person name="Ishimaru K."/>
            <person name="Yasuike M."/>
            <person name="Nishiki I."/>
            <person name="Nakamura Y."/>
            <person name="Fujiwara A."/>
            <person name="Nakai T."/>
        </authorList>
    </citation>
    <scope>NUCLEOTIDE SEQUENCE [LARGE SCALE GENOMIC DNA]</scope>
    <source>
        <strain evidence="1 2">PTm1</strain>
    </source>
</reference>
<dbReference type="Proteomes" id="UP000422648">
    <property type="component" value="Segment"/>
</dbReference>
<dbReference type="GeneID" id="55802830"/>
<evidence type="ECO:0000313" key="1">
    <source>
        <dbReference type="EMBL" id="BBI90417.1"/>
    </source>
</evidence>
<accession>A0A5S9BYZ3</accession>
<name>A0A5S9BYZ3_9CAUD</name>
<organism evidence="1 2">
    <name type="scientific">Tenacibaculum phage PTm1</name>
    <dbReference type="NCBI Taxonomy" id="2547425"/>
    <lineage>
        <taxon>Viruses</taxon>
        <taxon>Duplodnaviria</taxon>
        <taxon>Heunggongvirae</taxon>
        <taxon>Uroviricota</taxon>
        <taxon>Caudoviricetes</taxon>
        <taxon>Shirahamavirus</taxon>
        <taxon>Shirahamavirus PTm1</taxon>
    </lineage>
</organism>
<dbReference type="RefSeq" id="YP_009873709.1">
    <property type="nucleotide sequence ID" value="NC_049340.1"/>
</dbReference>
<sequence>MDEKQINAIFKSQLHARMINYDLYFFESGSVSVIIKVRSTKLTIQLPYIIEKHNNNIVVSSPERVWKLNTNDENIAVQLIVKDVRKQEVKFNKFSK</sequence>
<evidence type="ECO:0000313" key="2">
    <source>
        <dbReference type="Proteomes" id="UP000422648"/>
    </source>
</evidence>